<comment type="caution">
    <text evidence="1">The sequence shown here is derived from an EMBL/GenBank/DDBJ whole genome shotgun (WGS) entry which is preliminary data.</text>
</comment>
<dbReference type="EMBL" id="PPRF01000080">
    <property type="protein sequence ID" value="PNZ25410.1"/>
    <property type="molecule type" value="Genomic_DNA"/>
</dbReference>
<dbReference type="Proteomes" id="UP000242752">
    <property type="component" value="Unassembled WGS sequence"/>
</dbReference>
<evidence type="ECO:0000313" key="1">
    <source>
        <dbReference type="EMBL" id="PNZ25410.1"/>
    </source>
</evidence>
<protein>
    <submittedName>
        <fullName evidence="1">Uncharacterized protein</fullName>
    </submittedName>
</protein>
<sequence>MSIETRINELLALVEKKHGEIKDEFYISLGKENIKADIKLFRGSKNIKRDIINYCEKFKKKTRTYPKWIKIDIVTSTEDIFYDDLKREMEKCRRNYIEYGIVLDSMWNLSFLPEVINANAFVKPQGKERILSEKNINNYLLKYTSQKRAFKHSLYSGKRVMKFTTKSFFLDENELYELEESGYTKGLRKIENLSLELDKLIATSTDFLKNEIQDNGRYIYGYFPHFDKEIGFANFKFKLVTFYE</sequence>
<gene>
    <name evidence="1" type="ORF">CD122_10045</name>
</gene>
<evidence type="ECO:0000313" key="2">
    <source>
        <dbReference type="Proteomes" id="UP000242752"/>
    </source>
</evidence>
<dbReference type="AlphaFoldDB" id="A0A2K3YII2"/>
<proteinExistence type="predicted"/>
<dbReference type="OrthoDB" id="9810718at2"/>
<dbReference type="RefSeq" id="WP_103358843.1">
    <property type="nucleotide sequence ID" value="NZ_PPRF01000080.1"/>
</dbReference>
<name>A0A2K3YII2_9STAP</name>
<keyword evidence="2" id="KW-1185">Reference proteome</keyword>
<accession>A0A2K3YII2</accession>
<organism evidence="1 2">
    <name type="scientific">Staphylococcus rostri</name>
    <dbReference type="NCBI Taxonomy" id="522262"/>
    <lineage>
        <taxon>Bacteria</taxon>
        <taxon>Bacillati</taxon>
        <taxon>Bacillota</taxon>
        <taxon>Bacilli</taxon>
        <taxon>Bacillales</taxon>
        <taxon>Staphylococcaceae</taxon>
        <taxon>Staphylococcus</taxon>
    </lineage>
</organism>
<reference evidence="1 2" key="1">
    <citation type="submission" date="2017-08" db="EMBL/GenBank/DDBJ databases">
        <title>Draft genome sequences of 64 type strains of genus Staph aureus.</title>
        <authorList>
            <person name="Cole K."/>
            <person name="Golubchik T."/>
            <person name="Russell J."/>
            <person name="Foster D."/>
            <person name="Llewelyn M."/>
            <person name="Wilson D."/>
            <person name="Crook D."/>
            <person name="Paul J."/>
        </authorList>
    </citation>
    <scope>NUCLEOTIDE SEQUENCE [LARGE SCALE GENOMIC DNA]</scope>
    <source>
        <strain evidence="1 2">DSM 21968</strain>
    </source>
</reference>